<reference evidence="4 5" key="1">
    <citation type="submission" date="2024-03" db="EMBL/GenBank/DDBJ databases">
        <title>High-quality draft genome sequencing of Tistrella sp. BH-R2-4.</title>
        <authorList>
            <person name="Dong C."/>
        </authorList>
    </citation>
    <scope>NUCLEOTIDE SEQUENCE [LARGE SCALE GENOMIC DNA]</scope>
    <source>
        <strain evidence="4 5">BH-R2-4</strain>
    </source>
</reference>
<feature type="region of interest" description="Disordered" evidence="1">
    <location>
        <begin position="1"/>
        <end position="46"/>
    </location>
</feature>
<dbReference type="Pfam" id="PF06938">
    <property type="entry name" value="DUF1285_N"/>
    <property type="match status" value="1"/>
</dbReference>
<evidence type="ECO:0000259" key="2">
    <source>
        <dbReference type="Pfam" id="PF06938"/>
    </source>
</evidence>
<feature type="domain" description="DUF1285" evidence="3">
    <location>
        <begin position="112"/>
        <end position="207"/>
    </location>
</feature>
<name>A0ABU9YR38_9PROT</name>
<comment type="caution">
    <text evidence="4">The sequence shown here is derived from an EMBL/GenBank/DDBJ whole genome shotgun (WGS) entry which is preliminary data.</text>
</comment>
<dbReference type="InterPro" id="IPR048342">
    <property type="entry name" value="DUF1285_C"/>
</dbReference>
<organism evidence="4 5">
    <name type="scientific">Tistrella arctica</name>
    <dbReference type="NCBI Taxonomy" id="3133430"/>
    <lineage>
        <taxon>Bacteria</taxon>
        <taxon>Pseudomonadati</taxon>
        <taxon>Pseudomonadota</taxon>
        <taxon>Alphaproteobacteria</taxon>
        <taxon>Geminicoccales</taxon>
        <taxon>Geminicoccaceae</taxon>
        <taxon>Tistrella</taxon>
    </lineage>
</organism>
<dbReference type="EMBL" id="JBBKTW010000010">
    <property type="protein sequence ID" value="MEN2991283.1"/>
    <property type="molecule type" value="Genomic_DNA"/>
</dbReference>
<evidence type="ECO:0000259" key="3">
    <source>
        <dbReference type="Pfam" id="PF21028"/>
    </source>
</evidence>
<evidence type="ECO:0000313" key="5">
    <source>
        <dbReference type="Proteomes" id="UP001413721"/>
    </source>
</evidence>
<evidence type="ECO:0000313" key="4">
    <source>
        <dbReference type="EMBL" id="MEN2991283.1"/>
    </source>
</evidence>
<dbReference type="Gene3D" id="3.10.540.10">
    <property type="entry name" value="duf1285 like domain"/>
    <property type="match status" value="1"/>
</dbReference>
<dbReference type="InterPro" id="IPR048341">
    <property type="entry name" value="DUF1285_N"/>
</dbReference>
<feature type="domain" description="DUF1285" evidence="2">
    <location>
        <begin position="50"/>
        <end position="110"/>
    </location>
</feature>
<proteinExistence type="predicted"/>
<keyword evidence="5" id="KW-1185">Reference proteome</keyword>
<feature type="compositionally biased region" description="Low complexity" evidence="1">
    <location>
        <begin position="18"/>
        <end position="31"/>
    </location>
</feature>
<sequence length="223" mass="23532">MSANDGKGTAAGGGPAAGGTELAGRLGLGTPPAGGDGTAAAEGGPRRKGPFFCGDIDMRIARDGTWFYLGTPIGRHALVKLFSTVLHRDADGDYWLETPVEKCRIQVEDAAYIVTAMRVEGTGRDARIVFTTNVEAEVPLDDAHLLVLRPRPDSGDLAPYLTVGRGLEALLGRAVYYQLVDLADIRRHPDTGAEVLAVESAGMTHYLGSPEFEDDRIAAGAGR</sequence>
<accession>A0ABU9YR38</accession>
<dbReference type="RefSeq" id="WP_345938411.1">
    <property type="nucleotide sequence ID" value="NZ_JBBKTW010000010.1"/>
</dbReference>
<dbReference type="InterPro" id="IPR023361">
    <property type="entry name" value="DUF1285_beta_roll_sf"/>
</dbReference>
<gene>
    <name evidence="4" type="ORF">WG926_23425</name>
</gene>
<dbReference type="Pfam" id="PF21028">
    <property type="entry name" value="DUF1285_C"/>
    <property type="match status" value="1"/>
</dbReference>
<protein>
    <submittedName>
        <fullName evidence="4">DUF1285 domain-containing protein</fullName>
    </submittedName>
</protein>
<dbReference type="Proteomes" id="UP001413721">
    <property type="component" value="Unassembled WGS sequence"/>
</dbReference>
<dbReference type="Gene3D" id="2.30.270.10">
    <property type="entry name" value="duf1285 protein"/>
    <property type="match status" value="1"/>
</dbReference>
<evidence type="ECO:0000256" key="1">
    <source>
        <dbReference type="SAM" id="MobiDB-lite"/>
    </source>
</evidence>